<dbReference type="InterPro" id="IPR010836">
    <property type="entry name" value="SapC"/>
</dbReference>
<dbReference type="RefSeq" id="WP_345550563.1">
    <property type="nucleotide sequence ID" value="NZ_BAABRT010000011.1"/>
</dbReference>
<accession>A0ABP9WPK3</accession>
<keyword evidence="2" id="KW-1185">Reference proteome</keyword>
<reference evidence="1 2" key="1">
    <citation type="submission" date="2024-02" db="EMBL/GenBank/DDBJ databases">
        <title>Microbulbifer aestuariivivens NBRC 112533.</title>
        <authorList>
            <person name="Ichikawa N."/>
            <person name="Katano-Makiyama Y."/>
            <person name="Hidaka K."/>
        </authorList>
    </citation>
    <scope>NUCLEOTIDE SEQUENCE [LARGE SCALE GENOMIC DNA]</scope>
    <source>
        <strain evidence="1 2">NBRC 112533</strain>
    </source>
</reference>
<dbReference type="Proteomes" id="UP001408594">
    <property type="component" value="Unassembled WGS sequence"/>
</dbReference>
<gene>
    <name evidence="1" type="ORF">Maes01_01681</name>
</gene>
<evidence type="ECO:0000313" key="1">
    <source>
        <dbReference type="EMBL" id="GAA5525121.1"/>
    </source>
</evidence>
<dbReference type="EMBL" id="BAABRT010000011">
    <property type="protein sequence ID" value="GAA5525121.1"/>
    <property type="molecule type" value="Genomic_DNA"/>
</dbReference>
<evidence type="ECO:0000313" key="2">
    <source>
        <dbReference type="Proteomes" id="UP001408594"/>
    </source>
</evidence>
<protein>
    <recommendedName>
        <fullName evidence="3">Multidrug transporter</fullName>
    </recommendedName>
</protein>
<name>A0ABP9WPK3_9GAMM</name>
<comment type="caution">
    <text evidence="1">The sequence shown here is derived from an EMBL/GenBank/DDBJ whole genome shotgun (WGS) entry which is preliminary data.</text>
</comment>
<dbReference type="Pfam" id="PF07277">
    <property type="entry name" value="SapC"/>
    <property type="match status" value="1"/>
</dbReference>
<proteinExistence type="predicted"/>
<evidence type="ECO:0008006" key="3">
    <source>
        <dbReference type="Google" id="ProtNLM"/>
    </source>
</evidence>
<organism evidence="1 2">
    <name type="scientific">Microbulbifer aestuariivivens</name>
    <dbReference type="NCBI Taxonomy" id="1908308"/>
    <lineage>
        <taxon>Bacteria</taxon>
        <taxon>Pseudomonadati</taxon>
        <taxon>Pseudomonadota</taxon>
        <taxon>Gammaproteobacteria</taxon>
        <taxon>Cellvibrionales</taxon>
        <taxon>Microbulbiferaceae</taxon>
        <taxon>Microbulbifer</taxon>
    </lineage>
</organism>
<sequence>MSELLFYRGLVALHRESHRNLKFSPCSNYRFSIAVNSVPLTGVEFFEASRDLPILFSCSDAKRYSPLALLSLSNHGHGLVDEEGRWRGSYVPAFIRRYPFAMKDGETVCIDFEASHFSEEEGEPLFDDRGENSKALNEILRFLEHYEASCERTREFCRQLSAAGLFKPFNIQVIAGNGKPVRLDGLYVIDEARLRDVDQEQVYRLFKSGELAWIYAHLHSLGALKGLAKRQEQDVALGQAKEKAQTGALN</sequence>